<reference evidence="3" key="1">
    <citation type="submission" date="2016-10" db="EMBL/GenBank/DDBJ databases">
        <authorList>
            <person name="Varghese N."/>
        </authorList>
    </citation>
    <scope>NUCLEOTIDE SEQUENCE [LARGE SCALE GENOMIC DNA]</scope>
    <source>
        <strain evidence="3">CGMCC 1.12284</strain>
    </source>
</reference>
<dbReference type="GO" id="GO:0006950">
    <property type="term" value="P:response to stress"/>
    <property type="evidence" value="ECO:0007669"/>
    <property type="project" value="TreeGrafter"/>
</dbReference>
<protein>
    <submittedName>
        <fullName evidence="2">Transcriptional regulator, MarR family</fullName>
    </submittedName>
</protein>
<dbReference type="PANTHER" id="PTHR33164">
    <property type="entry name" value="TRANSCRIPTIONAL REGULATOR, MARR FAMILY"/>
    <property type="match status" value="1"/>
</dbReference>
<dbReference type="PANTHER" id="PTHR33164:SF105">
    <property type="entry name" value="TRANSCRIPTIONAL REPRESSOR PROTEIN-RELATED"/>
    <property type="match status" value="1"/>
</dbReference>
<dbReference type="PROSITE" id="PS50995">
    <property type="entry name" value="HTH_MARR_2"/>
    <property type="match status" value="1"/>
</dbReference>
<evidence type="ECO:0000259" key="1">
    <source>
        <dbReference type="PROSITE" id="PS50995"/>
    </source>
</evidence>
<dbReference type="GO" id="GO:0003700">
    <property type="term" value="F:DNA-binding transcription factor activity"/>
    <property type="evidence" value="ECO:0007669"/>
    <property type="project" value="InterPro"/>
</dbReference>
<dbReference type="SUPFAM" id="SSF46785">
    <property type="entry name" value="Winged helix' DNA-binding domain"/>
    <property type="match status" value="1"/>
</dbReference>
<dbReference type="Gene3D" id="1.10.10.10">
    <property type="entry name" value="Winged helix-like DNA-binding domain superfamily/Winged helix DNA-binding domain"/>
    <property type="match status" value="1"/>
</dbReference>
<organism evidence="2 3">
    <name type="scientific">Natrinema salifodinae</name>
    <dbReference type="NCBI Taxonomy" id="1202768"/>
    <lineage>
        <taxon>Archaea</taxon>
        <taxon>Methanobacteriati</taxon>
        <taxon>Methanobacteriota</taxon>
        <taxon>Stenosarchaea group</taxon>
        <taxon>Halobacteria</taxon>
        <taxon>Halobacteriales</taxon>
        <taxon>Natrialbaceae</taxon>
        <taxon>Natrinema</taxon>
    </lineage>
</organism>
<evidence type="ECO:0000313" key="2">
    <source>
        <dbReference type="EMBL" id="SEW17939.1"/>
    </source>
</evidence>
<name>A0A1I0PU28_9EURY</name>
<keyword evidence="3" id="KW-1185">Reference proteome</keyword>
<sequence length="131" mass="14747">MRISLVDLSATKDCHCLAARKRAREITRRYEEKLRPRGLRATQFSILAALALKGPSPLSDLADLLGLERTSLSRSANRLTDEGWVTEAKSEARVHKLKLTPDGRKKVESTYPAWKEAQDEMAEQIDKLATE</sequence>
<accession>A0A1I0PU28</accession>
<proteinExistence type="predicted"/>
<dbReference type="InterPro" id="IPR000835">
    <property type="entry name" value="HTH_MarR-typ"/>
</dbReference>
<dbReference type="InterPro" id="IPR039422">
    <property type="entry name" value="MarR/SlyA-like"/>
</dbReference>
<feature type="domain" description="HTH marR-type" evidence="1">
    <location>
        <begin position="1"/>
        <end position="131"/>
    </location>
</feature>
<dbReference type="Pfam" id="PF12802">
    <property type="entry name" value="MarR_2"/>
    <property type="match status" value="1"/>
</dbReference>
<dbReference type="SMART" id="SM00347">
    <property type="entry name" value="HTH_MARR"/>
    <property type="match status" value="1"/>
</dbReference>
<gene>
    <name evidence="2" type="ORF">SAMN05216285_2954</name>
</gene>
<dbReference type="EMBL" id="FOIS01000003">
    <property type="protein sequence ID" value="SEW17939.1"/>
    <property type="molecule type" value="Genomic_DNA"/>
</dbReference>
<dbReference type="AlphaFoldDB" id="A0A1I0PU28"/>
<dbReference type="InterPro" id="IPR036390">
    <property type="entry name" value="WH_DNA-bd_sf"/>
</dbReference>
<dbReference type="Proteomes" id="UP000183275">
    <property type="component" value="Unassembled WGS sequence"/>
</dbReference>
<evidence type="ECO:0000313" key="3">
    <source>
        <dbReference type="Proteomes" id="UP000183275"/>
    </source>
</evidence>
<dbReference type="InterPro" id="IPR036388">
    <property type="entry name" value="WH-like_DNA-bd_sf"/>
</dbReference>
<dbReference type="STRING" id="1202768.SAMN05216285_2954"/>